<comment type="caution">
    <text evidence="2">The sequence shown here is derived from an EMBL/GenBank/DDBJ whole genome shotgun (WGS) entry which is preliminary data.</text>
</comment>
<feature type="domain" description="SGNH hydrolase-type esterase" evidence="1">
    <location>
        <begin position="178"/>
        <end position="363"/>
    </location>
</feature>
<dbReference type="Gene3D" id="3.40.50.1110">
    <property type="entry name" value="SGNH hydrolase"/>
    <property type="match status" value="1"/>
</dbReference>
<dbReference type="SUPFAM" id="SSF52266">
    <property type="entry name" value="SGNH hydrolase"/>
    <property type="match status" value="1"/>
</dbReference>
<name>A0A2A2DBV7_9ACTN</name>
<sequence>MTQQWVAGFRSAVISPYEKIRFTEPRGFDDQTVRQVLHMAGGGERIRVRLSNRYGHAPLTVAEARVAERGTADGIVAGTDTGVRFDGSARVAVPAGGEVVSDPVDLPVRAGADLVLSLYLPAETGPATYAHMPAETAYVTGGNRTRATALPGAEQVAARFYVTGIDVLAAEGTAVAVAFGDSWFEGVGTTPGANRRSVDALNRRLERGWTVNQGIAGNRLLTDGVGEHALARFERDVLSVPGAAHVLVNFGINDLGLPGMLGLPPATAGELTAGFTELARRAREAGLGVHAATIGPFAGAIYPGHDTPEGLAARREVNEWLRTCGIFDSVFDVAHAVEDPARPDRIRPGFDSGDGMHLNDAGALAMAAAVDLGALIL</sequence>
<reference evidence="2 3" key="1">
    <citation type="submission" date="2017-08" db="EMBL/GenBank/DDBJ databases">
        <title>Genome sequence of Streptomyces albireticuli NRRL B-1670.</title>
        <authorList>
            <person name="Graham D.E."/>
            <person name="Mahan K.M."/>
            <person name="Klingeman D.M."/>
            <person name="Hettich R.L."/>
            <person name="Parry R.J."/>
            <person name="Spain J.C."/>
        </authorList>
    </citation>
    <scope>NUCLEOTIDE SEQUENCE [LARGE SCALE GENOMIC DNA]</scope>
    <source>
        <strain evidence="2 3">NRRL B-1670</strain>
    </source>
</reference>
<dbReference type="AlphaFoldDB" id="A0A2A2DBV7"/>
<dbReference type="PANTHER" id="PTHR43784:SF2">
    <property type="entry name" value="GDSL-LIKE LIPASE_ACYLHYDROLASE, PUTATIVE (AFU_ORTHOLOGUE AFUA_2G00820)-RELATED"/>
    <property type="match status" value="1"/>
</dbReference>
<evidence type="ECO:0000313" key="2">
    <source>
        <dbReference type="EMBL" id="PAU48879.1"/>
    </source>
</evidence>
<protein>
    <submittedName>
        <fullName evidence="2">GDSL family lipase</fullName>
    </submittedName>
</protein>
<accession>A0A2A2DBV7</accession>
<evidence type="ECO:0000313" key="3">
    <source>
        <dbReference type="Proteomes" id="UP000218944"/>
    </source>
</evidence>
<dbReference type="InterPro" id="IPR013830">
    <property type="entry name" value="SGNH_hydro"/>
</dbReference>
<dbReference type="Proteomes" id="UP000218944">
    <property type="component" value="Unassembled WGS sequence"/>
</dbReference>
<dbReference type="PANTHER" id="PTHR43784">
    <property type="entry name" value="GDSL-LIKE LIPASE/ACYLHYDROLASE, PUTATIVE (AFU_ORTHOLOGUE AFUA_2G00820)-RELATED"/>
    <property type="match status" value="1"/>
</dbReference>
<dbReference type="RefSeq" id="WP_095580720.1">
    <property type="nucleotide sequence ID" value="NZ_JAJQQQ010000011.1"/>
</dbReference>
<organism evidence="2 3">
    <name type="scientific">Streptomyces albireticuli</name>
    <dbReference type="NCBI Taxonomy" id="1940"/>
    <lineage>
        <taxon>Bacteria</taxon>
        <taxon>Bacillati</taxon>
        <taxon>Actinomycetota</taxon>
        <taxon>Actinomycetes</taxon>
        <taxon>Kitasatosporales</taxon>
        <taxon>Streptomycetaceae</taxon>
        <taxon>Streptomyces</taxon>
    </lineage>
</organism>
<proteinExistence type="predicted"/>
<gene>
    <name evidence="2" type="ORF">CK936_10885</name>
</gene>
<dbReference type="InterPro" id="IPR036514">
    <property type="entry name" value="SGNH_hydro_sf"/>
</dbReference>
<keyword evidence="3" id="KW-1185">Reference proteome</keyword>
<dbReference type="Pfam" id="PF13472">
    <property type="entry name" value="Lipase_GDSL_2"/>
    <property type="match status" value="1"/>
</dbReference>
<dbReference type="InterPro" id="IPR053140">
    <property type="entry name" value="GDSL_Rv0518-like"/>
</dbReference>
<dbReference type="EMBL" id="NSJV01000215">
    <property type="protein sequence ID" value="PAU48879.1"/>
    <property type="molecule type" value="Genomic_DNA"/>
</dbReference>
<evidence type="ECO:0000259" key="1">
    <source>
        <dbReference type="Pfam" id="PF13472"/>
    </source>
</evidence>